<dbReference type="SMART" id="SM00066">
    <property type="entry name" value="GAL4"/>
    <property type="match status" value="1"/>
</dbReference>
<keyword evidence="4" id="KW-0539">Nucleus</keyword>
<protein>
    <recommendedName>
        <fullName evidence="6">Zn(2)-C6 fungal-type domain-containing protein</fullName>
    </recommendedName>
</protein>
<reference evidence="7" key="2">
    <citation type="submission" date="2023-01" db="EMBL/GenBank/DDBJ databases">
        <authorList>
            <person name="Petersen C."/>
        </authorList>
    </citation>
    <scope>NUCLEOTIDE SEQUENCE</scope>
    <source>
        <strain evidence="7">IBT 15450</strain>
    </source>
</reference>
<organism evidence="7 8">
    <name type="scientific">Penicillium canescens</name>
    <dbReference type="NCBI Taxonomy" id="5083"/>
    <lineage>
        <taxon>Eukaryota</taxon>
        <taxon>Fungi</taxon>
        <taxon>Dikarya</taxon>
        <taxon>Ascomycota</taxon>
        <taxon>Pezizomycotina</taxon>
        <taxon>Eurotiomycetes</taxon>
        <taxon>Eurotiomycetidae</taxon>
        <taxon>Eurotiales</taxon>
        <taxon>Aspergillaceae</taxon>
        <taxon>Penicillium</taxon>
    </lineage>
</organism>
<evidence type="ECO:0000256" key="2">
    <source>
        <dbReference type="ARBA" id="ARBA00023125"/>
    </source>
</evidence>
<dbReference type="SUPFAM" id="SSF57701">
    <property type="entry name" value="Zn2/Cys6 DNA-binding domain"/>
    <property type="match status" value="1"/>
</dbReference>
<dbReference type="GO" id="GO:0003677">
    <property type="term" value="F:DNA binding"/>
    <property type="evidence" value="ECO:0007669"/>
    <property type="project" value="UniProtKB-KW"/>
</dbReference>
<feature type="region of interest" description="Disordered" evidence="5">
    <location>
        <begin position="43"/>
        <end position="70"/>
    </location>
</feature>
<keyword evidence="2" id="KW-0238">DNA-binding</keyword>
<keyword evidence="1" id="KW-0805">Transcription regulation</keyword>
<dbReference type="Pfam" id="PF00172">
    <property type="entry name" value="Zn_clus"/>
    <property type="match status" value="1"/>
</dbReference>
<feature type="domain" description="Zn(2)-C6 fungal-type" evidence="6">
    <location>
        <begin position="12"/>
        <end position="41"/>
    </location>
</feature>
<dbReference type="Proteomes" id="UP001219568">
    <property type="component" value="Unassembled WGS sequence"/>
</dbReference>
<evidence type="ECO:0000256" key="1">
    <source>
        <dbReference type="ARBA" id="ARBA00023015"/>
    </source>
</evidence>
<dbReference type="PROSITE" id="PS00463">
    <property type="entry name" value="ZN2_CY6_FUNGAL_1"/>
    <property type="match status" value="1"/>
</dbReference>
<evidence type="ECO:0000256" key="3">
    <source>
        <dbReference type="ARBA" id="ARBA00023163"/>
    </source>
</evidence>
<dbReference type="Gene3D" id="4.10.240.10">
    <property type="entry name" value="Zn(2)-C6 fungal-type DNA-binding domain"/>
    <property type="match status" value="1"/>
</dbReference>
<sequence>MPRVVKPPVKAACLPCRSSKTRCDGHQPCGVCTGKKRDCYYQPSRRGGPRRGARYEEAQRKSTTSGTSISDVAEEFEPFLDNMIGLVSPFAGIHNLDLSPEALSVGDGAQQIWGQLTPHADSVLDLATQAGTESPMMRAYHSEGDIVNSYYLYLHSYLPLLPPPVTPQYEDRPTVIQPFGENSQAEKSQIPHWPESSLALALSAMLVLIPVAEDQLPTTDTSLTLRRSYAQLFAQTALAAVEKEIDDLSPGLTAVSDTDSSEVRSSLHPRLPAQLEPILALVVLGVYEYIQRGNISRIRARVNQAITTAMDISLHSLDDTVTEFSEAQRRAWWMTSWSTYLSSNINLAPPIISSDDPRITTPYPKFDVYLQPWPMIMKAQEALFEANKMVQNIERVDETTDLSDFSGRIQRLDSKIVSLMSEADRHLLATFDETPEAPVAQTMWMISRLFIHTARVRLHRFRAFMDIPLFLDKYCDLTSINSHGFSPNMCTPKWATDSENPFPFTEQESSNICLKSSLAIASIFRSLSSPTSLGSQNREVQPPLAGRHNSSFGSVIYPRIIPVFACSAMQGCYALLMLLHRIRACMATDRLATCYHLLNKPSPASEISDVERLTEELRHGVEILVRSMKSAVIFEGVGGMGREIEGAYLAAFPDCPGI</sequence>
<dbReference type="InterPro" id="IPR036864">
    <property type="entry name" value="Zn2-C6_fun-type_DNA-bd_sf"/>
</dbReference>
<proteinExistence type="predicted"/>
<dbReference type="CDD" id="cd00067">
    <property type="entry name" value="GAL4"/>
    <property type="match status" value="1"/>
</dbReference>
<keyword evidence="8" id="KW-1185">Reference proteome</keyword>
<dbReference type="AlphaFoldDB" id="A0AAD6ICZ6"/>
<dbReference type="CDD" id="cd12148">
    <property type="entry name" value="fungal_TF_MHR"/>
    <property type="match status" value="1"/>
</dbReference>
<dbReference type="InterPro" id="IPR001138">
    <property type="entry name" value="Zn2Cys6_DnaBD"/>
</dbReference>
<evidence type="ECO:0000259" key="6">
    <source>
        <dbReference type="PROSITE" id="PS50048"/>
    </source>
</evidence>
<evidence type="ECO:0000313" key="7">
    <source>
        <dbReference type="EMBL" id="KAJ6043670.1"/>
    </source>
</evidence>
<gene>
    <name evidence="7" type="ORF">N7460_005025</name>
</gene>
<dbReference type="GO" id="GO:0008270">
    <property type="term" value="F:zinc ion binding"/>
    <property type="evidence" value="ECO:0007669"/>
    <property type="project" value="InterPro"/>
</dbReference>
<evidence type="ECO:0000256" key="5">
    <source>
        <dbReference type="SAM" id="MobiDB-lite"/>
    </source>
</evidence>
<reference evidence="7" key="1">
    <citation type="journal article" date="2023" name="IMA Fungus">
        <title>Comparative genomic study of the Penicillium genus elucidates a diverse pangenome and 15 lateral gene transfer events.</title>
        <authorList>
            <person name="Petersen C."/>
            <person name="Sorensen T."/>
            <person name="Nielsen M.R."/>
            <person name="Sondergaard T.E."/>
            <person name="Sorensen J.L."/>
            <person name="Fitzpatrick D.A."/>
            <person name="Frisvad J.C."/>
            <person name="Nielsen K.L."/>
        </authorList>
    </citation>
    <scope>NUCLEOTIDE SEQUENCE</scope>
    <source>
        <strain evidence="7">IBT 15450</strain>
    </source>
</reference>
<dbReference type="EMBL" id="JAQJZL010000004">
    <property type="protein sequence ID" value="KAJ6043670.1"/>
    <property type="molecule type" value="Genomic_DNA"/>
</dbReference>
<dbReference type="GO" id="GO:0000981">
    <property type="term" value="F:DNA-binding transcription factor activity, RNA polymerase II-specific"/>
    <property type="evidence" value="ECO:0007669"/>
    <property type="project" value="InterPro"/>
</dbReference>
<keyword evidence="3" id="KW-0804">Transcription</keyword>
<dbReference type="PROSITE" id="PS50048">
    <property type="entry name" value="ZN2_CY6_FUNGAL_2"/>
    <property type="match status" value="1"/>
</dbReference>
<feature type="compositionally biased region" description="Polar residues" evidence="5">
    <location>
        <begin position="61"/>
        <end position="70"/>
    </location>
</feature>
<evidence type="ECO:0000256" key="4">
    <source>
        <dbReference type="ARBA" id="ARBA00023242"/>
    </source>
</evidence>
<name>A0AAD6ICZ6_PENCN</name>
<dbReference type="PANTHER" id="PTHR47431:SF5">
    <property type="entry name" value="ZN(II)2CYS6 TRANSCRIPTION FACTOR (EUROFUNG)"/>
    <property type="match status" value="1"/>
</dbReference>
<dbReference type="PANTHER" id="PTHR47431">
    <property type="entry name" value="ZN(II)2CYS6 TRANSCRIPTION FACTOR (EUROFUNG)-RELATED"/>
    <property type="match status" value="1"/>
</dbReference>
<evidence type="ECO:0000313" key="8">
    <source>
        <dbReference type="Proteomes" id="UP001219568"/>
    </source>
</evidence>
<accession>A0AAD6ICZ6</accession>
<comment type="caution">
    <text evidence="7">The sequence shown here is derived from an EMBL/GenBank/DDBJ whole genome shotgun (WGS) entry which is preliminary data.</text>
</comment>